<feature type="transmembrane region" description="Helical" evidence="6">
    <location>
        <begin position="210"/>
        <end position="233"/>
    </location>
</feature>
<gene>
    <name evidence="8" type="ORF">J2S49_001569</name>
</gene>
<keyword evidence="9" id="KW-1185">Reference proteome</keyword>
<dbReference type="PANTHER" id="PTHR35007:SF2">
    <property type="entry name" value="PILUS ASSEMBLE PROTEIN"/>
    <property type="match status" value="1"/>
</dbReference>
<dbReference type="EMBL" id="JAUSQW010000001">
    <property type="protein sequence ID" value="MDP9801493.1"/>
    <property type="molecule type" value="Genomic_DNA"/>
</dbReference>
<comment type="subcellular location">
    <subcellularLocation>
        <location evidence="1">Cell membrane</location>
        <topology evidence="1">Multi-pass membrane protein</topology>
    </subcellularLocation>
</comment>
<protein>
    <submittedName>
        <fullName evidence="8">Tight adherence protein C</fullName>
    </submittedName>
</protein>
<evidence type="ECO:0000259" key="7">
    <source>
        <dbReference type="Pfam" id="PF00482"/>
    </source>
</evidence>
<evidence type="ECO:0000256" key="4">
    <source>
        <dbReference type="ARBA" id="ARBA00022989"/>
    </source>
</evidence>
<dbReference type="InterPro" id="IPR042094">
    <property type="entry name" value="T2SS_GspF_sf"/>
</dbReference>
<accession>A0ABT9NCS4</accession>
<dbReference type="Pfam" id="PF00482">
    <property type="entry name" value="T2SSF"/>
    <property type="match status" value="1"/>
</dbReference>
<evidence type="ECO:0000313" key="8">
    <source>
        <dbReference type="EMBL" id="MDP9801493.1"/>
    </source>
</evidence>
<organism evidence="8 9">
    <name type="scientific">Arcanobacterium wilhelmae</name>
    <dbReference type="NCBI Taxonomy" id="1803177"/>
    <lineage>
        <taxon>Bacteria</taxon>
        <taxon>Bacillati</taxon>
        <taxon>Actinomycetota</taxon>
        <taxon>Actinomycetes</taxon>
        <taxon>Actinomycetales</taxon>
        <taxon>Actinomycetaceae</taxon>
        <taxon>Arcanobacterium</taxon>
    </lineage>
</organism>
<evidence type="ECO:0000256" key="5">
    <source>
        <dbReference type="ARBA" id="ARBA00023136"/>
    </source>
</evidence>
<feature type="transmembrane region" description="Helical" evidence="6">
    <location>
        <begin position="62"/>
        <end position="81"/>
    </location>
</feature>
<evidence type="ECO:0000256" key="6">
    <source>
        <dbReference type="SAM" id="Phobius"/>
    </source>
</evidence>
<dbReference type="RefSeq" id="WP_278059572.1">
    <property type="nucleotide sequence ID" value="NZ_CP121247.1"/>
</dbReference>
<dbReference type="InterPro" id="IPR018076">
    <property type="entry name" value="T2SS_GspF_dom"/>
</dbReference>
<dbReference type="Gene3D" id="1.20.81.30">
    <property type="entry name" value="Type II secretion system (T2SS), domain F"/>
    <property type="match status" value="1"/>
</dbReference>
<reference evidence="8 9" key="1">
    <citation type="submission" date="2023-07" db="EMBL/GenBank/DDBJ databases">
        <title>Sequencing the genomes of 1000 actinobacteria strains.</title>
        <authorList>
            <person name="Klenk H.-P."/>
        </authorList>
    </citation>
    <scope>NUCLEOTIDE SEQUENCE [LARGE SCALE GENOMIC DNA]</scope>
    <source>
        <strain evidence="8 9">DSM 102162</strain>
    </source>
</reference>
<evidence type="ECO:0000256" key="2">
    <source>
        <dbReference type="ARBA" id="ARBA00022475"/>
    </source>
</evidence>
<keyword evidence="3 6" id="KW-0812">Transmembrane</keyword>
<name>A0ABT9NCS4_9ACTO</name>
<feature type="domain" description="Type II secretion system protein GspF" evidence="7">
    <location>
        <begin position="104"/>
        <end position="229"/>
    </location>
</feature>
<keyword evidence="2" id="KW-1003">Cell membrane</keyword>
<evidence type="ECO:0000256" key="1">
    <source>
        <dbReference type="ARBA" id="ARBA00004651"/>
    </source>
</evidence>
<evidence type="ECO:0000313" key="9">
    <source>
        <dbReference type="Proteomes" id="UP001235966"/>
    </source>
</evidence>
<keyword evidence="5 6" id="KW-0472">Membrane</keyword>
<proteinExistence type="predicted"/>
<sequence>MRRALWYVVERLGSTRSSVERRLRTLGHQTVSDFRVKQLQWAGIGVVGGVVLAFSLVVRGVPVAVCLLVVAGSAVGGMLAADSRLTTQVRKRSEAYTRELPDAVELMALAVGSGESIRGAVERVARIHNGVFGDELLRMLDDVHAGKPLAAALDEMGKRSTNANVARFVDATVGAIEQGSGLAGALNAQARDSRDAARRALLEKGGRAEIAMMIPVVFFILPITVLFTIFPALGALSLM</sequence>
<evidence type="ECO:0000256" key="3">
    <source>
        <dbReference type="ARBA" id="ARBA00022692"/>
    </source>
</evidence>
<keyword evidence="4 6" id="KW-1133">Transmembrane helix</keyword>
<comment type="caution">
    <text evidence="8">The sequence shown here is derived from an EMBL/GenBank/DDBJ whole genome shotgun (WGS) entry which is preliminary data.</text>
</comment>
<dbReference type="Proteomes" id="UP001235966">
    <property type="component" value="Unassembled WGS sequence"/>
</dbReference>
<dbReference type="PANTHER" id="PTHR35007">
    <property type="entry name" value="INTEGRAL MEMBRANE PROTEIN-RELATED"/>
    <property type="match status" value="1"/>
</dbReference>
<feature type="transmembrane region" description="Helical" evidence="6">
    <location>
        <begin position="39"/>
        <end position="56"/>
    </location>
</feature>